<evidence type="ECO:0000313" key="10">
    <source>
        <dbReference type="Proteomes" id="UP000008467"/>
    </source>
</evidence>
<evidence type="ECO:0000256" key="3">
    <source>
        <dbReference type="ARBA" id="ARBA00022723"/>
    </source>
</evidence>
<reference evidence="9 10" key="1">
    <citation type="journal article" date="2011" name="J. Bacteriol.">
        <title>Complete genome sequence of the cellulose-degrading bacterium Cellulosilyticum lentocellum.</title>
        <authorList>
            <consortium name="US DOE Joint Genome Institute"/>
            <person name="Miller D.A."/>
            <person name="Suen G."/>
            <person name="Bruce D."/>
            <person name="Copeland A."/>
            <person name="Cheng J.F."/>
            <person name="Detter C."/>
            <person name="Goodwin L.A."/>
            <person name="Han C.S."/>
            <person name="Hauser L.J."/>
            <person name="Land M.L."/>
            <person name="Lapidus A."/>
            <person name="Lucas S."/>
            <person name="Meincke L."/>
            <person name="Pitluck S."/>
            <person name="Tapia R."/>
            <person name="Teshima H."/>
            <person name="Woyke T."/>
            <person name="Fox B.G."/>
            <person name="Angert E.R."/>
            <person name="Currie C.R."/>
        </authorList>
    </citation>
    <scope>NUCLEOTIDE SEQUENCE [LARGE SCALE GENOMIC DNA]</scope>
    <source>
        <strain evidence="10">ATCC 49066 / DSM 5427 / NCIMB 11756 / RHM5</strain>
    </source>
</reference>
<dbReference type="STRING" id="642492.Clole_2093"/>
<dbReference type="InterPro" id="IPR001405">
    <property type="entry name" value="UPF0758"/>
</dbReference>
<dbReference type="eggNOG" id="COG2003">
    <property type="taxonomic scope" value="Bacteria"/>
</dbReference>
<dbReference type="HOGENOM" id="CLU_073529_0_2_9"/>
<keyword evidence="10" id="KW-1185">Reference proteome</keyword>
<keyword evidence="3" id="KW-0479">Metal-binding</keyword>
<dbReference type="Proteomes" id="UP000008467">
    <property type="component" value="Chromosome"/>
</dbReference>
<dbReference type="GO" id="GO:0008237">
    <property type="term" value="F:metallopeptidase activity"/>
    <property type="evidence" value="ECO:0007669"/>
    <property type="project" value="UniProtKB-KW"/>
</dbReference>
<evidence type="ECO:0000259" key="8">
    <source>
        <dbReference type="PROSITE" id="PS50249"/>
    </source>
</evidence>
<sequence length="234" mass="26645">MRIQDQPIEERPYEKFGKYGPDYLSNTELLAILLRSGTKTYNAEELAWHLLTYGEKEKPEHIKTPSLIGLYHISYNELMSINGIGPVKAIQILTLLELSKRITKEKYQSGEKITSPAILSCYFMEELRHSREERFIITLLDAKCKMIGYETVSKGSLTASIVHPREVYRIAIQKSAHSIIAVHNHPSGDPTPSEEDLQMTKRLQKVGDLVGIPLLDHIIIGDGIYKSFKEESYL</sequence>
<dbReference type="PANTHER" id="PTHR30471:SF3">
    <property type="entry name" value="UPF0758 PROTEIN YEES-RELATED"/>
    <property type="match status" value="1"/>
</dbReference>
<dbReference type="PANTHER" id="PTHR30471">
    <property type="entry name" value="DNA REPAIR PROTEIN RADC"/>
    <property type="match status" value="1"/>
</dbReference>
<feature type="domain" description="MPN" evidence="8">
    <location>
        <begin position="112"/>
        <end position="234"/>
    </location>
</feature>
<evidence type="ECO:0000256" key="7">
    <source>
        <dbReference type="RuleBase" id="RU003797"/>
    </source>
</evidence>
<accession>F2JQE5</accession>
<name>F2JQE5_CELLD</name>
<dbReference type="RefSeq" id="WP_013657101.1">
    <property type="nucleotide sequence ID" value="NC_015275.1"/>
</dbReference>
<dbReference type="EMBL" id="CP002582">
    <property type="protein sequence ID" value="ADZ83807.1"/>
    <property type="molecule type" value="Genomic_DNA"/>
</dbReference>
<evidence type="ECO:0000256" key="4">
    <source>
        <dbReference type="ARBA" id="ARBA00022801"/>
    </source>
</evidence>
<dbReference type="NCBIfam" id="TIGR00608">
    <property type="entry name" value="radc"/>
    <property type="match status" value="1"/>
</dbReference>
<keyword evidence="5" id="KW-0862">Zinc</keyword>
<protein>
    <submittedName>
        <fullName evidence="9">DNA repair protein RadC</fullName>
    </submittedName>
</protein>
<dbReference type="SUPFAM" id="SSF102712">
    <property type="entry name" value="JAB1/MPN domain"/>
    <property type="match status" value="1"/>
</dbReference>
<proteinExistence type="inferred from homology"/>
<comment type="similarity">
    <text evidence="1 7">Belongs to the UPF0758 family.</text>
</comment>
<dbReference type="Pfam" id="PF04002">
    <property type="entry name" value="RadC"/>
    <property type="match status" value="1"/>
</dbReference>
<keyword evidence="4" id="KW-0378">Hydrolase</keyword>
<dbReference type="Gene3D" id="3.40.140.10">
    <property type="entry name" value="Cytidine Deaminase, domain 2"/>
    <property type="match status" value="1"/>
</dbReference>
<dbReference type="KEGG" id="cle:Clole_2093"/>
<dbReference type="InterPro" id="IPR020891">
    <property type="entry name" value="UPF0758_CS"/>
</dbReference>
<dbReference type="GO" id="GO:0006508">
    <property type="term" value="P:proteolysis"/>
    <property type="evidence" value="ECO:0007669"/>
    <property type="project" value="UniProtKB-KW"/>
</dbReference>
<dbReference type="AlphaFoldDB" id="F2JQE5"/>
<keyword evidence="2" id="KW-0645">Protease</keyword>
<dbReference type="PROSITE" id="PS50249">
    <property type="entry name" value="MPN"/>
    <property type="match status" value="1"/>
</dbReference>
<evidence type="ECO:0000256" key="5">
    <source>
        <dbReference type="ARBA" id="ARBA00022833"/>
    </source>
</evidence>
<dbReference type="InterPro" id="IPR037518">
    <property type="entry name" value="MPN"/>
</dbReference>
<gene>
    <name evidence="9" type="ordered locus">Clole_2093</name>
</gene>
<organism evidence="9 10">
    <name type="scientific">Cellulosilyticum lentocellum (strain ATCC 49066 / DSM 5427 / NCIMB 11756 / RHM5)</name>
    <name type="common">Clostridium lentocellum</name>
    <dbReference type="NCBI Taxonomy" id="642492"/>
    <lineage>
        <taxon>Bacteria</taxon>
        <taxon>Bacillati</taxon>
        <taxon>Bacillota</taxon>
        <taxon>Clostridia</taxon>
        <taxon>Lachnospirales</taxon>
        <taxon>Cellulosilyticaceae</taxon>
        <taxon>Cellulosilyticum</taxon>
    </lineage>
</organism>
<keyword evidence="6" id="KW-0482">Metalloprotease</keyword>
<dbReference type="Pfam" id="PF20582">
    <property type="entry name" value="UPF0758_N"/>
    <property type="match status" value="1"/>
</dbReference>
<dbReference type="NCBIfam" id="NF000642">
    <property type="entry name" value="PRK00024.1"/>
    <property type="match status" value="1"/>
</dbReference>
<evidence type="ECO:0000256" key="2">
    <source>
        <dbReference type="ARBA" id="ARBA00022670"/>
    </source>
</evidence>
<dbReference type="PROSITE" id="PS01302">
    <property type="entry name" value="UPF0758"/>
    <property type="match status" value="1"/>
</dbReference>
<evidence type="ECO:0000256" key="1">
    <source>
        <dbReference type="ARBA" id="ARBA00010243"/>
    </source>
</evidence>
<dbReference type="InterPro" id="IPR025657">
    <property type="entry name" value="RadC_JAB"/>
</dbReference>
<dbReference type="InterPro" id="IPR046778">
    <property type="entry name" value="UPF0758_N"/>
</dbReference>
<dbReference type="GO" id="GO:0046872">
    <property type="term" value="F:metal ion binding"/>
    <property type="evidence" value="ECO:0007669"/>
    <property type="project" value="UniProtKB-KW"/>
</dbReference>
<evidence type="ECO:0000256" key="6">
    <source>
        <dbReference type="ARBA" id="ARBA00023049"/>
    </source>
</evidence>
<evidence type="ECO:0000313" key="9">
    <source>
        <dbReference type="EMBL" id="ADZ83807.1"/>
    </source>
</evidence>
<dbReference type="CDD" id="cd08071">
    <property type="entry name" value="MPN_DUF2466"/>
    <property type="match status" value="1"/>
</dbReference>